<gene>
    <name evidence="3" type="ORF">BU26DRAFT_590948</name>
</gene>
<dbReference type="CDD" id="cd09917">
    <property type="entry name" value="F-box_SF"/>
    <property type="match status" value="1"/>
</dbReference>
<dbReference type="EMBL" id="ML987192">
    <property type="protein sequence ID" value="KAF2252490.1"/>
    <property type="molecule type" value="Genomic_DNA"/>
</dbReference>
<feature type="region of interest" description="Disordered" evidence="1">
    <location>
        <begin position="391"/>
        <end position="411"/>
    </location>
</feature>
<feature type="domain" description="F-box" evidence="2">
    <location>
        <begin position="1"/>
        <end position="26"/>
    </location>
</feature>
<protein>
    <recommendedName>
        <fullName evidence="2">F-box domain-containing protein</fullName>
    </recommendedName>
</protein>
<organism evidence="3 4">
    <name type="scientific">Trematosphaeria pertusa</name>
    <dbReference type="NCBI Taxonomy" id="390896"/>
    <lineage>
        <taxon>Eukaryota</taxon>
        <taxon>Fungi</taxon>
        <taxon>Dikarya</taxon>
        <taxon>Ascomycota</taxon>
        <taxon>Pezizomycotina</taxon>
        <taxon>Dothideomycetes</taxon>
        <taxon>Pleosporomycetidae</taxon>
        <taxon>Pleosporales</taxon>
        <taxon>Massarineae</taxon>
        <taxon>Trematosphaeriaceae</taxon>
        <taxon>Trematosphaeria</taxon>
    </lineage>
</organism>
<dbReference type="GeneID" id="54588114"/>
<reference evidence="3" key="1">
    <citation type="journal article" date="2020" name="Stud. Mycol.">
        <title>101 Dothideomycetes genomes: a test case for predicting lifestyles and emergence of pathogens.</title>
        <authorList>
            <person name="Haridas S."/>
            <person name="Albert R."/>
            <person name="Binder M."/>
            <person name="Bloem J."/>
            <person name="Labutti K."/>
            <person name="Salamov A."/>
            <person name="Andreopoulos B."/>
            <person name="Baker S."/>
            <person name="Barry K."/>
            <person name="Bills G."/>
            <person name="Bluhm B."/>
            <person name="Cannon C."/>
            <person name="Castanera R."/>
            <person name="Culley D."/>
            <person name="Daum C."/>
            <person name="Ezra D."/>
            <person name="Gonzalez J."/>
            <person name="Henrissat B."/>
            <person name="Kuo A."/>
            <person name="Liang C."/>
            <person name="Lipzen A."/>
            <person name="Lutzoni F."/>
            <person name="Magnuson J."/>
            <person name="Mondo S."/>
            <person name="Nolan M."/>
            <person name="Ohm R."/>
            <person name="Pangilinan J."/>
            <person name="Park H.-J."/>
            <person name="Ramirez L."/>
            <person name="Alfaro M."/>
            <person name="Sun H."/>
            <person name="Tritt A."/>
            <person name="Yoshinaga Y."/>
            <person name="Zwiers L.-H."/>
            <person name="Turgeon B."/>
            <person name="Goodwin S."/>
            <person name="Spatafora J."/>
            <person name="Crous P."/>
            <person name="Grigoriev I."/>
        </authorList>
    </citation>
    <scope>NUCLEOTIDE SEQUENCE</scope>
    <source>
        <strain evidence="3">CBS 122368</strain>
    </source>
</reference>
<dbReference type="PROSITE" id="PS50181">
    <property type="entry name" value="FBOX"/>
    <property type="match status" value="1"/>
</dbReference>
<sequence>MPDEILLEIVRDLEKSDLGALRLTCKHVAPAASQLLLDGLTIPIFNGPPRALRFRKILHSANLKDLVRNVRLEARLEPGTSFGARFAVAAVRPTVDTTPSLFMLFELFQAIAHHGWTTPAHHIRRLQLIDVPPLRIPKLFETTAFERVAKHVESLEVLFASWDTFNRRSQPGLVDIPVNGDVHDFLASLDICFLTKFSEVKKLSLSFKPYVGFSPRVYLDDVRPACLRELELLDFILFPELIRSIAAYGDTLKSLQLVNCTIATETYTRWYSDDDGYPLWGRRLSYPRTFTSPLRWSQVADRFHEDLPELRHFVLRYKDDGDGLKEEYKGKLPLGRYVRYWTGWISPDRIIDGEHDLRRDAAAFVHLHRKIGQCGEASLLEAAYRTKPGFDSYMKEKDGGNGVDSAEARPD</sequence>
<evidence type="ECO:0000259" key="2">
    <source>
        <dbReference type="PROSITE" id="PS50181"/>
    </source>
</evidence>
<dbReference type="Proteomes" id="UP000800094">
    <property type="component" value="Unassembled WGS sequence"/>
</dbReference>
<dbReference type="RefSeq" id="XP_033687494.1">
    <property type="nucleotide sequence ID" value="XM_033834784.1"/>
</dbReference>
<keyword evidence="4" id="KW-1185">Reference proteome</keyword>
<dbReference type="InterPro" id="IPR001810">
    <property type="entry name" value="F-box_dom"/>
</dbReference>
<name>A0A6A6ISC3_9PLEO</name>
<proteinExistence type="predicted"/>
<dbReference type="AlphaFoldDB" id="A0A6A6ISC3"/>
<evidence type="ECO:0000313" key="3">
    <source>
        <dbReference type="EMBL" id="KAF2252490.1"/>
    </source>
</evidence>
<evidence type="ECO:0000313" key="4">
    <source>
        <dbReference type="Proteomes" id="UP000800094"/>
    </source>
</evidence>
<accession>A0A6A6ISC3</accession>
<evidence type="ECO:0000256" key="1">
    <source>
        <dbReference type="SAM" id="MobiDB-lite"/>
    </source>
</evidence>